<dbReference type="InterPro" id="IPR003594">
    <property type="entry name" value="HATPase_dom"/>
</dbReference>
<dbReference type="Pfam" id="PF00512">
    <property type="entry name" value="HisKA"/>
    <property type="match status" value="1"/>
</dbReference>
<keyword evidence="7" id="KW-0812">Transmembrane</keyword>
<evidence type="ECO:0000313" key="21">
    <source>
        <dbReference type="Proteomes" id="UP001147653"/>
    </source>
</evidence>
<dbReference type="InterPro" id="IPR004358">
    <property type="entry name" value="Sig_transdc_His_kin-like_C"/>
</dbReference>
<dbReference type="PROSITE" id="PS50110">
    <property type="entry name" value="RESPONSE_REGULATORY"/>
    <property type="match status" value="2"/>
</dbReference>
<keyword evidence="13" id="KW-0472">Membrane</keyword>
<accession>A0A9X3S735</accession>
<dbReference type="Pfam" id="PF08448">
    <property type="entry name" value="PAS_4"/>
    <property type="match status" value="1"/>
</dbReference>
<evidence type="ECO:0000313" key="20">
    <source>
        <dbReference type="EMBL" id="MDA0179838.1"/>
    </source>
</evidence>
<keyword evidence="12" id="KW-0902">Two-component regulatory system</keyword>
<evidence type="ECO:0000256" key="2">
    <source>
        <dbReference type="ARBA" id="ARBA00004651"/>
    </source>
</evidence>
<dbReference type="Gene3D" id="3.40.50.2300">
    <property type="match status" value="2"/>
</dbReference>
<dbReference type="InterPro" id="IPR036097">
    <property type="entry name" value="HisK_dim/P_sf"/>
</dbReference>
<dbReference type="SUPFAM" id="SSF52172">
    <property type="entry name" value="CheY-like"/>
    <property type="match status" value="2"/>
</dbReference>
<dbReference type="InterPro" id="IPR005467">
    <property type="entry name" value="His_kinase_dom"/>
</dbReference>
<dbReference type="PRINTS" id="PR00344">
    <property type="entry name" value="BCTRLSENSOR"/>
</dbReference>
<dbReference type="EC" id="2.7.13.3" evidence="3"/>
<feature type="modified residue" description="Phosphohistidine" evidence="14">
    <location>
        <position position="738"/>
    </location>
</feature>
<organism evidence="20 21">
    <name type="scientific">Solirubrobacter phytolaccae</name>
    <dbReference type="NCBI Taxonomy" id="1404360"/>
    <lineage>
        <taxon>Bacteria</taxon>
        <taxon>Bacillati</taxon>
        <taxon>Actinomycetota</taxon>
        <taxon>Thermoleophilia</taxon>
        <taxon>Solirubrobacterales</taxon>
        <taxon>Solirubrobacteraceae</taxon>
        <taxon>Solirubrobacter</taxon>
    </lineage>
</organism>
<dbReference type="GO" id="GO:0005524">
    <property type="term" value="F:ATP binding"/>
    <property type="evidence" value="ECO:0007669"/>
    <property type="project" value="UniProtKB-KW"/>
</dbReference>
<evidence type="ECO:0000256" key="8">
    <source>
        <dbReference type="ARBA" id="ARBA00022741"/>
    </source>
</evidence>
<feature type="modified residue" description="4-aspartylphosphate" evidence="15">
    <location>
        <position position="462"/>
    </location>
</feature>
<dbReference type="SMART" id="SM00388">
    <property type="entry name" value="HisKA"/>
    <property type="match status" value="1"/>
</dbReference>
<protein>
    <recommendedName>
        <fullName evidence="3">histidine kinase</fullName>
        <ecNumber evidence="3">2.7.13.3</ecNumber>
    </recommendedName>
</protein>
<keyword evidence="5 15" id="KW-0597">Phosphoprotein</keyword>
<dbReference type="Gene3D" id="1.10.287.130">
    <property type="match status" value="1"/>
</dbReference>
<evidence type="ECO:0000259" key="17">
    <source>
        <dbReference type="PROSITE" id="PS50110"/>
    </source>
</evidence>
<evidence type="ECO:0000259" key="16">
    <source>
        <dbReference type="PROSITE" id="PS50109"/>
    </source>
</evidence>
<dbReference type="GO" id="GO:0005886">
    <property type="term" value="C:plasma membrane"/>
    <property type="evidence" value="ECO:0007669"/>
    <property type="project" value="UniProtKB-SubCell"/>
</dbReference>
<evidence type="ECO:0000256" key="1">
    <source>
        <dbReference type="ARBA" id="ARBA00000085"/>
    </source>
</evidence>
<evidence type="ECO:0000259" key="19">
    <source>
        <dbReference type="PROSITE" id="PS50894"/>
    </source>
</evidence>
<dbReference type="FunFam" id="3.30.565.10:FF:000078">
    <property type="entry name" value="Two-component sensor histidine kinase"/>
    <property type="match status" value="1"/>
</dbReference>
<dbReference type="InterPro" id="IPR036641">
    <property type="entry name" value="HPT_dom_sf"/>
</dbReference>
<dbReference type="AlphaFoldDB" id="A0A9X3S735"/>
<sequence length="788" mass="84881">MLTVALCVAIAVAVAVGLLAVRLRAANTRMSRALDVRGSELGMQTARLRGILEHTTASVAVKDVEGRYVLVNDVWRWATANEGVDLIGRTDRELFPLEIAEPTERSDARVLAGQRLEYEREVPNGQVYQLVKFPLLGDDGDVVAIVTMGNDVTERNRALAQALEASAAKSEFLANMSHEIRTPLNGVIGMTELLLRTPLTEEQREFAETASSAGDALLEVINDILDFSKIESRRLELDPQDFDLHELVEGVCDVLSAHAHQRGIELSSWIDESVPPAVHADRGRLRQVLTNLINNAIKFTEEGGVSVRVRTFEDVIHVAVADTGIGIDPEQIDDLFDPFTQADSSTTRRYGGSGLGLTIARQLVELMGGRLEVVSARGEGSTFSFTVPLVVAASAPEREPHVFPASLKVLAVDDNATNRAVIKAHLAGVGTAVATAPSARRALELLHAAAAGGEPFALVLLDGDMPEIDGYELAERIRTDAELADTRMIMLTSAPEQRSAARAAGIQHCLQKPIRRARLLDVIAQVMGAAAPAPEAAPAAAREREEVVLVVEDNLVNQRVAERMLHHLGYQVAVAGDGREALAMLERQRYALVLMDCQMPVMDGYEATTAIRAGETGATHLPIVAVTANVSKGDRERCLAVGMDDYLTKPLRPDRLGAALARLLDDDAPGPAAPVAEPAPAPAEALVDEARIAALRTEFGPALDEFVELFLSTTPPLLDELRQAVDRGDEEAIRRTAHNVKGSCRNVGAEAMTVIATRLEQTREPADVEALVDAFARTGEALLRASAR</sequence>
<feature type="modified residue" description="4-aspartylphosphate" evidence="15">
    <location>
        <position position="596"/>
    </location>
</feature>
<evidence type="ECO:0000256" key="14">
    <source>
        <dbReference type="PROSITE-ProRule" id="PRU00110"/>
    </source>
</evidence>
<evidence type="ECO:0000256" key="4">
    <source>
        <dbReference type="ARBA" id="ARBA00022475"/>
    </source>
</evidence>
<evidence type="ECO:0000256" key="13">
    <source>
        <dbReference type="ARBA" id="ARBA00023136"/>
    </source>
</evidence>
<reference evidence="20" key="1">
    <citation type="submission" date="2022-10" db="EMBL/GenBank/DDBJ databases">
        <title>The WGS of Solirubrobacter phytolaccae KCTC 29190.</title>
        <authorList>
            <person name="Jiang Z."/>
        </authorList>
    </citation>
    <scope>NUCLEOTIDE SEQUENCE</scope>
    <source>
        <strain evidence="20">KCTC 29190</strain>
    </source>
</reference>
<dbReference type="InterPro" id="IPR003661">
    <property type="entry name" value="HisK_dim/P_dom"/>
</dbReference>
<dbReference type="SUPFAM" id="SSF47384">
    <property type="entry name" value="Homodimeric domain of signal transducing histidine kinase"/>
    <property type="match status" value="1"/>
</dbReference>
<dbReference type="RefSeq" id="WP_270024145.1">
    <property type="nucleotide sequence ID" value="NZ_JAPDDP010000007.1"/>
</dbReference>
<feature type="domain" description="Response regulatory" evidence="17">
    <location>
        <begin position="408"/>
        <end position="527"/>
    </location>
</feature>
<dbReference type="Gene3D" id="1.20.120.160">
    <property type="entry name" value="HPT domain"/>
    <property type="match status" value="1"/>
</dbReference>
<dbReference type="InterPro" id="IPR035965">
    <property type="entry name" value="PAS-like_dom_sf"/>
</dbReference>
<dbReference type="Pfam" id="PF01627">
    <property type="entry name" value="Hpt"/>
    <property type="match status" value="1"/>
</dbReference>
<keyword evidence="11" id="KW-1133">Transmembrane helix</keyword>
<evidence type="ECO:0000256" key="15">
    <source>
        <dbReference type="PROSITE-ProRule" id="PRU00169"/>
    </source>
</evidence>
<proteinExistence type="predicted"/>
<dbReference type="CDD" id="cd00082">
    <property type="entry name" value="HisKA"/>
    <property type="match status" value="1"/>
</dbReference>
<evidence type="ECO:0000256" key="3">
    <source>
        <dbReference type="ARBA" id="ARBA00012438"/>
    </source>
</evidence>
<keyword evidence="8" id="KW-0547">Nucleotide-binding</keyword>
<comment type="subcellular location">
    <subcellularLocation>
        <location evidence="2">Cell membrane</location>
        <topology evidence="2">Multi-pass membrane protein</topology>
    </subcellularLocation>
</comment>
<feature type="domain" description="HPt" evidence="19">
    <location>
        <begin position="699"/>
        <end position="788"/>
    </location>
</feature>
<dbReference type="InterPro" id="IPR001789">
    <property type="entry name" value="Sig_transdc_resp-reg_receiver"/>
</dbReference>
<dbReference type="PANTHER" id="PTHR45339:SF1">
    <property type="entry name" value="HYBRID SIGNAL TRANSDUCTION HISTIDINE KINASE J"/>
    <property type="match status" value="1"/>
</dbReference>
<dbReference type="SMART" id="SM00448">
    <property type="entry name" value="REC"/>
    <property type="match status" value="2"/>
</dbReference>
<evidence type="ECO:0000256" key="12">
    <source>
        <dbReference type="ARBA" id="ARBA00023012"/>
    </source>
</evidence>
<evidence type="ECO:0000256" key="10">
    <source>
        <dbReference type="ARBA" id="ARBA00022840"/>
    </source>
</evidence>
<dbReference type="InterPro" id="IPR036890">
    <property type="entry name" value="HATPase_C_sf"/>
</dbReference>
<dbReference type="SUPFAM" id="SSF47226">
    <property type="entry name" value="Histidine-containing phosphotransfer domain, HPT domain"/>
    <property type="match status" value="1"/>
</dbReference>
<dbReference type="SUPFAM" id="SSF55785">
    <property type="entry name" value="PYP-like sensor domain (PAS domain)"/>
    <property type="match status" value="1"/>
</dbReference>
<dbReference type="Pfam" id="PF02518">
    <property type="entry name" value="HATPase_c"/>
    <property type="match status" value="1"/>
</dbReference>
<dbReference type="InterPro" id="IPR011006">
    <property type="entry name" value="CheY-like_superfamily"/>
</dbReference>
<gene>
    <name evidence="20" type="ORF">OJ997_05995</name>
</gene>
<dbReference type="CDD" id="cd17546">
    <property type="entry name" value="REC_hyHK_CKI1_RcsC-like"/>
    <property type="match status" value="2"/>
</dbReference>
<dbReference type="InterPro" id="IPR008207">
    <property type="entry name" value="Sig_transdc_His_kin_Hpt_dom"/>
</dbReference>
<evidence type="ECO:0000256" key="5">
    <source>
        <dbReference type="ARBA" id="ARBA00022553"/>
    </source>
</evidence>
<dbReference type="Pfam" id="PF00072">
    <property type="entry name" value="Response_reg"/>
    <property type="match status" value="2"/>
</dbReference>
<keyword evidence="6" id="KW-0808">Transferase</keyword>
<dbReference type="PANTHER" id="PTHR45339">
    <property type="entry name" value="HYBRID SIGNAL TRANSDUCTION HISTIDINE KINASE J"/>
    <property type="match status" value="1"/>
</dbReference>
<keyword evidence="9" id="KW-0418">Kinase</keyword>
<dbReference type="Gene3D" id="3.30.450.20">
    <property type="entry name" value="PAS domain"/>
    <property type="match status" value="1"/>
</dbReference>
<dbReference type="GO" id="GO:0000155">
    <property type="term" value="F:phosphorelay sensor kinase activity"/>
    <property type="evidence" value="ECO:0007669"/>
    <property type="project" value="InterPro"/>
</dbReference>
<feature type="domain" description="PAC" evidence="18">
    <location>
        <begin position="114"/>
        <end position="164"/>
    </location>
</feature>
<name>A0A9X3S735_9ACTN</name>
<keyword evidence="10" id="KW-0067">ATP-binding</keyword>
<evidence type="ECO:0000259" key="18">
    <source>
        <dbReference type="PROSITE" id="PS50113"/>
    </source>
</evidence>
<dbReference type="EMBL" id="JAPDDP010000007">
    <property type="protein sequence ID" value="MDA0179838.1"/>
    <property type="molecule type" value="Genomic_DNA"/>
</dbReference>
<dbReference type="PROSITE" id="PS50894">
    <property type="entry name" value="HPT"/>
    <property type="match status" value="1"/>
</dbReference>
<dbReference type="NCBIfam" id="TIGR00229">
    <property type="entry name" value="sensory_box"/>
    <property type="match status" value="1"/>
</dbReference>
<dbReference type="PROSITE" id="PS50109">
    <property type="entry name" value="HIS_KIN"/>
    <property type="match status" value="1"/>
</dbReference>
<dbReference type="SUPFAM" id="SSF55874">
    <property type="entry name" value="ATPase domain of HSP90 chaperone/DNA topoisomerase II/histidine kinase"/>
    <property type="match status" value="1"/>
</dbReference>
<evidence type="ECO:0000256" key="7">
    <source>
        <dbReference type="ARBA" id="ARBA00022692"/>
    </source>
</evidence>
<dbReference type="PROSITE" id="PS50113">
    <property type="entry name" value="PAC"/>
    <property type="match status" value="1"/>
</dbReference>
<dbReference type="Proteomes" id="UP001147653">
    <property type="component" value="Unassembled WGS sequence"/>
</dbReference>
<keyword evidence="21" id="KW-1185">Reference proteome</keyword>
<feature type="domain" description="Response regulatory" evidence="17">
    <location>
        <begin position="547"/>
        <end position="664"/>
    </location>
</feature>
<dbReference type="InterPro" id="IPR000700">
    <property type="entry name" value="PAS-assoc_C"/>
</dbReference>
<dbReference type="InterPro" id="IPR013656">
    <property type="entry name" value="PAS_4"/>
</dbReference>
<dbReference type="FunFam" id="1.10.287.130:FF:000002">
    <property type="entry name" value="Two-component osmosensing histidine kinase"/>
    <property type="match status" value="1"/>
</dbReference>
<dbReference type="Gene3D" id="3.30.565.10">
    <property type="entry name" value="Histidine kinase-like ATPase, C-terminal domain"/>
    <property type="match status" value="1"/>
</dbReference>
<dbReference type="SMART" id="SM00073">
    <property type="entry name" value="HPT"/>
    <property type="match status" value="1"/>
</dbReference>
<dbReference type="InterPro" id="IPR000014">
    <property type="entry name" value="PAS"/>
</dbReference>
<evidence type="ECO:0000256" key="9">
    <source>
        <dbReference type="ARBA" id="ARBA00022777"/>
    </source>
</evidence>
<keyword evidence="4" id="KW-1003">Cell membrane</keyword>
<evidence type="ECO:0000256" key="11">
    <source>
        <dbReference type="ARBA" id="ARBA00022989"/>
    </source>
</evidence>
<comment type="catalytic activity">
    <reaction evidence="1">
        <text>ATP + protein L-histidine = ADP + protein N-phospho-L-histidine.</text>
        <dbReference type="EC" id="2.7.13.3"/>
    </reaction>
</comment>
<evidence type="ECO:0000256" key="6">
    <source>
        <dbReference type="ARBA" id="ARBA00022679"/>
    </source>
</evidence>
<dbReference type="CDD" id="cd16922">
    <property type="entry name" value="HATPase_EvgS-ArcB-TorS-like"/>
    <property type="match status" value="1"/>
</dbReference>
<feature type="domain" description="Histidine kinase" evidence="16">
    <location>
        <begin position="175"/>
        <end position="391"/>
    </location>
</feature>
<dbReference type="SMART" id="SM00387">
    <property type="entry name" value="HATPase_c"/>
    <property type="match status" value="1"/>
</dbReference>
<dbReference type="CDD" id="cd00088">
    <property type="entry name" value="HPT"/>
    <property type="match status" value="1"/>
</dbReference>
<comment type="caution">
    <text evidence="20">The sequence shown here is derived from an EMBL/GenBank/DDBJ whole genome shotgun (WGS) entry which is preliminary data.</text>
</comment>